<reference evidence="2 3" key="1">
    <citation type="submission" date="2021-02" db="EMBL/GenBank/DDBJ databases">
        <authorList>
            <person name="Han P."/>
        </authorList>
    </citation>
    <scope>NUCLEOTIDE SEQUENCE [LARGE SCALE GENOMIC DNA]</scope>
    <source>
        <strain evidence="2">Candidatus Nitrospira sp. ZN2</strain>
    </source>
</reference>
<dbReference type="Proteomes" id="UP000675880">
    <property type="component" value="Unassembled WGS sequence"/>
</dbReference>
<evidence type="ECO:0000256" key="1">
    <source>
        <dbReference type="SAM" id="MobiDB-lite"/>
    </source>
</evidence>
<proteinExistence type="predicted"/>
<sequence length="52" mass="5565">MTATENLLESLTTPRALDDQPTGVGETFALIENVTFLHHHTSLGLESGKAAE</sequence>
<feature type="region of interest" description="Disordered" evidence="1">
    <location>
        <begin position="1"/>
        <end position="22"/>
    </location>
</feature>
<name>A0ABM8QP87_9BACT</name>
<feature type="compositionally biased region" description="Polar residues" evidence="1">
    <location>
        <begin position="1"/>
        <end position="13"/>
    </location>
</feature>
<comment type="caution">
    <text evidence="2">The sequence shown here is derived from an EMBL/GenBank/DDBJ whole genome shotgun (WGS) entry which is preliminary data.</text>
</comment>
<gene>
    <name evidence="2" type="ORF">NSPZN2_11071</name>
</gene>
<keyword evidence="3" id="KW-1185">Reference proteome</keyword>
<organism evidence="2 3">
    <name type="scientific">Nitrospira defluvii</name>
    <dbReference type="NCBI Taxonomy" id="330214"/>
    <lineage>
        <taxon>Bacteria</taxon>
        <taxon>Pseudomonadati</taxon>
        <taxon>Nitrospirota</taxon>
        <taxon>Nitrospiria</taxon>
        <taxon>Nitrospirales</taxon>
        <taxon>Nitrospiraceae</taxon>
        <taxon>Nitrospira</taxon>
    </lineage>
</organism>
<accession>A0ABM8QP87</accession>
<protein>
    <submittedName>
        <fullName evidence="2">Uncharacterized protein</fullName>
    </submittedName>
</protein>
<evidence type="ECO:0000313" key="2">
    <source>
        <dbReference type="EMBL" id="CAE6707958.1"/>
    </source>
</evidence>
<evidence type="ECO:0000313" key="3">
    <source>
        <dbReference type="Proteomes" id="UP000675880"/>
    </source>
</evidence>
<dbReference type="EMBL" id="CAJNBJ010000001">
    <property type="protein sequence ID" value="CAE6707958.1"/>
    <property type="molecule type" value="Genomic_DNA"/>
</dbReference>